<comment type="caution">
    <text evidence="2">The sequence shown here is derived from an EMBL/GenBank/DDBJ whole genome shotgun (WGS) entry which is preliminary data.</text>
</comment>
<organism evidence="2 3">
    <name type="scientific">Perkinsus olseni</name>
    <name type="common">Perkinsus atlanticus</name>
    <dbReference type="NCBI Taxonomy" id="32597"/>
    <lineage>
        <taxon>Eukaryota</taxon>
        <taxon>Sar</taxon>
        <taxon>Alveolata</taxon>
        <taxon>Perkinsozoa</taxon>
        <taxon>Perkinsea</taxon>
        <taxon>Perkinsida</taxon>
        <taxon>Perkinsidae</taxon>
        <taxon>Perkinsus</taxon>
    </lineage>
</organism>
<name>A0A7J6N892_PEROL</name>
<proteinExistence type="predicted"/>
<sequence>MMDLFSTCLIFTSLFVTTTCQLSGEFVTEVEGVRLAYHVDKDGDVSLSAEGPNGRRVRSTSFPLREVSSQLDTDGFFSTRYTVDFGRRRFRGLRQRKFLRPVSLLFPQANLENGDLTDPVFTDFGIVFASFQGQQLQFLWNTRTLSPGVFRFRETTGDLNEVTSSIDSDGRVEINVSCRGHEGVGAIFSLEEGRFPYRLYFTRSTGGSSIVTFRQDVVELCGIEDFDGERADRLFRVLAFADEDRVYMSYPIPGRNSILLPLDRIVN</sequence>
<dbReference type="Proteomes" id="UP000541610">
    <property type="component" value="Unassembled WGS sequence"/>
</dbReference>
<feature type="chain" id="PRO_5029583700" evidence="1">
    <location>
        <begin position="21"/>
        <end position="267"/>
    </location>
</feature>
<evidence type="ECO:0000313" key="3">
    <source>
        <dbReference type="Proteomes" id="UP000541610"/>
    </source>
</evidence>
<evidence type="ECO:0000313" key="2">
    <source>
        <dbReference type="EMBL" id="KAF4679747.1"/>
    </source>
</evidence>
<dbReference type="EMBL" id="JABANP010000694">
    <property type="protein sequence ID" value="KAF4679747.1"/>
    <property type="molecule type" value="Genomic_DNA"/>
</dbReference>
<evidence type="ECO:0000256" key="1">
    <source>
        <dbReference type="SAM" id="SignalP"/>
    </source>
</evidence>
<feature type="signal peptide" evidence="1">
    <location>
        <begin position="1"/>
        <end position="20"/>
    </location>
</feature>
<protein>
    <submittedName>
        <fullName evidence="2">Uncharacterized protein</fullName>
    </submittedName>
</protein>
<reference evidence="2 3" key="1">
    <citation type="submission" date="2020-04" db="EMBL/GenBank/DDBJ databases">
        <title>Perkinsus olseni comparative genomics.</title>
        <authorList>
            <person name="Bogema D.R."/>
        </authorList>
    </citation>
    <scope>NUCLEOTIDE SEQUENCE [LARGE SCALE GENOMIC DNA]</scope>
    <source>
        <strain evidence="2">00978-12</strain>
    </source>
</reference>
<gene>
    <name evidence="2" type="ORF">FOZ60_014563</name>
</gene>
<accession>A0A7J6N892</accession>
<dbReference type="AlphaFoldDB" id="A0A7J6N892"/>
<keyword evidence="1" id="KW-0732">Signal</keyword>